<dbReference type="CDD" id="cd04261">
    <property type="entry name" value="AAK_AKii-LysC-BS"/>
    <property type="match status" value="1"/>
</dbReference>
<dbReference type="CDD" id="cd04936">
    <property type="entry name" value="ACT_AKii-LysC-BS-like_2"/>
    <property type="match status" value="1"/>
</dbReference>
<evidence type="ECO:0000256" key="2">
    <source>
        <dbReference type="ARBA" id="ARBA00004766"/>
    </source>
</evidence>
<keyword evidence="9 18" id="KW-0808">Transferase</keyword>
<dbReference type="NCBIfam" id="TIGR00656">
    <property type="entry name" value="asp_kin_monofn"/>
    <property type="match status" value="1"/>
</dbReference>
<dbReference type="GeneID" id="93973251"/>
<dbReference type="PIRSF" id="PIRSF000726">
    <property type="entry name" value="Asp_kin"/>
    <property type="match status" value="1"/>
</dbReference>
<dbReference type="InterPro" id="IPR001341">
    <property type="entry name" value="Asp_kinase"/>
</dbReference>
<feature type="binding site" evidence="17">
    <location>
        <begin position="7"/>
        <end position="10"/>
    </location>
    <ligand>
        <name>ATP</name>
        <dbReference type="ChEBI" id="CHEBI:30616"/>
    </ligand>
</feature>
<dbReference type="NCBIfam" id="NF005155">
    <property type="entry name" value="PRK06635.1-4"/>
    <property type="match status" value="1"/>
</dbReference>
<evidence type="ECO:0000256" key="11">
    <source>
        <dbReference type="ARBA" id="ARBA00022741"/>
    </source>
</evidence>
<dbReference type="PROSITE" id="PS00324">
    <property type="entry name" value="ASPARTOKINASE"/>
    <property type="match status" value="1"/>
</dbReference>
<evidence type="ECO:0000256" key="13">
    <source>
        <dbReference type="ARBA" id="ARBA00022840"/>
    </source>
</evidence>
<evidence type="ECO:0000256" key="14">
    <source>
        <dbReference type="ARBA" id="ARBA00022915"/>
    </source>
</evidence>
<evidence type="ECO:0000256" key="16">
    <source>
        <dbReference type="ARBA" id="ARBA00047872"/>
    </source>
</evidence>
<accession>A0AAU8PJM7</accession>
<dbReference type="Gene3D" id="3.30.70.260">
    <property type="match status" value="2"/>
</dbReference>
<sequence>MALVVQKYGGSSLESAERIRRVAERIVATKKQGNDVVVVCSAMGDTTDELLDLAAQVNPVPPAREMDMLLTAGERISNALVAMAIESFGAKAQSFTGSQAGVITTERHGNARIVDVTPGRVREALNEGKICLVAGFQGVNRESKDVTTLGRGGSDTTAVALAAALNADVCEIYSDVDGVYTADPRIVSNACKLDQLCFEEMLELAANGSKILVLRSVEYARAFGVPLRVRSSYSNDPGTLVAGSMEDIPVEEAVLSGVATDNSEAKITVLGIPDSPGAASVVFRALADAEINIDTVLQNISSLEDNRTDITFTCPRADGPHAMELLHNLQSKNDWQNVLYDDQIGKVSLVGAGMKSHPGVTAEFCEALRDQGINIELITTSEIRISVLIRETDLPAAARALHEKFELGGDEEARVYAGTGR</sequence>
<dbReference type="GO" id="GO:0005524">
    <property type="term" value="F:ATP binding"/>
    <property type="evidence" value="ECO:0007669"/>
    <property type="project" value="UniProtKB-KW"/>
</dbReference>
<dbReference type="InterPro" id="IPR036393">
    <property type="entry name" value="AceGlu_kinase-like_sf"/>
</dbReference>
<dbReference type="KEGG" id="coe:CP258_00965"/>
<dbReference type="GO" id="GO:0019877">
    <property type="term" value="P:diaminopimelate biosynthetic process"/>
    <property type="evidence" value="ECO:0007669"/>
    <property type="project" value="UniProtKB-KW"/>
</dbReference>
<feature type="domain" description="ACT" evidence="20">
    <location>
        <begin position="267"/>
        <end position="343"/>
    </location>
</feature>
<evidence type="ECO:0000256" key="1">
    <source>
        <dbReference type="ARBA" id="ARBA00002843"/>
    </source>
</evidence>
<keyword evidence="14" id="KW-0220">Diaminopimelate biosynthesis</keyword>
<dbReference type="FunFam" id="3.40.1160.10:FF:000002">
    <property type="entry name" value="Aspartokinase"/>
    <property type="match status" value="1"/>
</dbReference>
<comment type="function">
    <text evidence="1">Catalyzes the phosphorylation of the beta-carboxyl group of aspartic acid with ATP to yield 4-phospho-L-aspartate, which is involved in the branched biosynthetic pathway leading to the biosynthesis of amino acids lysine, threonine, isoleucine and methionine.</text>
</comment>
<proteinExistence type="inferred from homology"/>
<name>A0AAU8PJM7_CORPS</name>
<dbReference type="GO" id="GO:0009090">
    <property type="term" value="P:homoserine biosynthetic process"/>
    <property type="evidence" value="ECO:0007669"/>
    <property type="project" value="TreeGrafter"/>
</dbReference>
<dbReference type="PANTHER" id="PTHR21499">
    <property type="entry name" value="ASPARTATE KINASE"/>
    <property type="match status" value="1"/>
</dbReference>
<keyword evidence="12 18" id="KW-0418">Kinase</keyword>
<dbReference type="Pfam" id="PF00696">
    <property type="entry name" value="AA_kinase"/>
    <property type="match status" value="1"/>
</dbReference>
<dbReference type="InterPro" id="IPR041740">
    <property type="entry name" value="AKii-LysC-BS"/>
</dbReference>
<feature type="binding site" evidence="17">
    <location>
        <position position="74"/>
    </location>
    <ligand>
        <name>substrate</name>
    </ligand>
</feature>
<dbReference type="NCBIfam" id="NF005154">
    <property type="entry name" value="PRK06635.1-2"/>
    <property type="match status" value="1"/>
</dbReference>
<dbReference type="Pfam" id="PF22468">
    <property type="entry name" value="ACT_9"/>
    <property type="match status" value="2"/>
</dbReference>
<dbReference type="InterPro" id="IPR002912">
    <property type="entry name" value="ACT_dom"/>
</dbReference>
<evidence type="ECO:0000256" key="3">
    <source>
        <dbReference type="ARBA" id="ARBA00004986"/>
    </source>
</evidence>
<dbReference type="InterPro" id="IPR045865">
    <property type="entry name" value="ACT-like_dom_sf"/>
</dbReference>
<evidence type="ECO:0000256" key="8">
    <source>
        <dbReference type="ARBA" id="ARBA00022605"/>
    </source>
</evidence>
<dbReference type="NCBIfam" id="NF005153">
    <property type="entry name" value="PRK06635.1-1"/>
    <property type="match status" value="1"/>
</dbReference>
<evidence type="ECO:0000256" key="17">
    <source>
        <dbReference type="PIRSR" id="PIRSR000726-1"/>
    </source>
</evidence>
<dbReference type="InterPro" id="IPR005260">
    <property type="entry name" value="Asp_kin_monofn"/>
</dbReference>
<feature type="domain" description="ACT" evidence="20">
    <location>
        <begin position="349"/>
        <end position="421"/>
    </location>
</feature>
<comment type="pathway">
    <text evidence="3 19">Amino-acid biosynthesis; L-methionine biosynthesis via de novo pathway; L-homoserine from L-aspartate: step 1/3.</text>
</comment>
<evidence type="ECO:0000256" key="5">
    <source>
        <dbReference type="ARBA" id="ARBA00010122"/>
    </source>
</evidence>
<evidence type="ECO:0000256" key="19">
    <source>
        <dbReference type="RuleBase" id="RU004249"/>
    </source>
</evidence>
<dbReference type="AlphaFoldDB" id="A0AAU8PJM7"/>
<feature type="binding site" evidence="17">
    <location>
        <position position="47"/>
    </location>
    <ligand>
        <name>substrate</name>
    </ligand>
</feature>
<keyword evidence="8 19" id="KW-0028">Amino-acid biosynthesis</keyword>
<evidence type="ECO:0000256" key="15">
    <source>
        <dbReference type="ARBA" id="ARBA00023154"/>
    </source>
</evidence>
<keyword evidence="15" id="KW-0457">Lysine biosynthesis</keyword>
<organism evidence="21 22">
    <name type="scientific">Corynebacterium pseudotuberculosis 258</name>
    <dbReference type="NCBI Taxonomy" id="1168865"/>
    <lineage>
        <taxon>Bacteria</taxon>
        <taxon>Bacillati</taxon>
        <taxon>Actinomycetota</taxon>
        <taxon>Actinomycetes</taxon>
        <taxon>Mycobacteriales</taxon>
        <taxon>Corynebacteriaceae</taxon>
        <taxon>Corynebacterium</taxon>
    </lineage>
</organism>
<evidence type="ECO:0000256" key="10">
    <source>
        <dbReference type="ARBA" id="ARBA00022737"/>
    </source>
</evidence>
<keyword evidence="13 17" id="KW-0067">ATP-binding</keyword>
<dbReference type="FunFam" id="3.30.2130.10:FF:000002">
    <property type="entry name" value="Aspartokinase"/>
    <property type="match status" value="1"/>
</dbReference>
<comment type="catalytic activity">
    <reaction evidence="16 18">
        <text>L-aspartate + ATP = 4-phospho-L-aspartate + ADP</text>
        <dbReference type="Rhea" id="RHEA:23776"/>
        <dbReference type="ChEBI" id="CHEBI:29991"/>
        <dbReference type="ChEBI" id="CHEBI:30616"/>
        <dbReference type="ChEBI" id="CHEBI:57535"/>
        <dbReference type="ChEBI" id="CHEBI:456216"/>
        <dbReference type="EC" id="2.7.2.4"/>
    </reaction>
</comment>
<evidence type="ECO:0000259" key="20">
    <source>
        <dbReference type="PROSITE" id="PS51671"/>
    </source>
</evidence>
<evidence type="ECO:0000256" key="7">
    <source>
        <dbReference type="ARBA" id="ARBA00016273"/>
    </source>
</evidence>
<dbReference type="InterPro" id="IPR001048">
    <property type="entry name" value="Asp/Glu/Uridylate_kinase"/>
</dbReference>
<evidence type="ECO:0000313" key="22">
    <source>
        <dbReference type="Proteomes" id="UP000006465"/>
    </source>
</evidence>
<evidence type="ECO:0000256" key="4">
    <source>
        <dbReference type="ARBA" id="ARBA00005139"/>
    </source>
</evidence>
<protein>
    <recommendedName>
        <fullName evidence="7 18">Aspartokinase</fullName>
        <ecNumber evidence="6 18">2.7.2.4</ecNumber>
    </recommendedName>
</protein>
<dbReference type="InterPro" id="IPR054352">
    <property type="entry name" value="ACT_Aspartokinase"/>
</dbReference>
<dbReference type="Gene3D" id="3.40.1160.10">
    <property type="entry name" value="Acetylglutamate kinase-like"/>
    <property type="match status" value="1"/>
</dbReference>
<keyword evidence="11 17" id="KW-0547">Nucleotide-binding</keyword>
<comment type="pathway">
    <text evidence="2 19">Amino-acid biosynthesis; L-lysine biosynthesis via DAP pathway; (S)-tetrahydrodipicolinate from L-aspartate: step 1/4.</text>
</comment>
<dbReference type="GO" id="GO:0009089">
    <property type="term" value="P:lysine biosynthetic process via diaminopimelate"/>
    <property type="evidence" value="ECO:0007669"/>
    <property type="project" value="InterPro"/>
</dbReference>
<dbReference type="NCBIfam" id="TIGR00657">
    <property type="entry name" value="asp_kinases"/>
    <property type="match status" value="1"/>
</dbReference>
<dbReference type="EMBL" id="CP003540">
    <property type="protein sequence ID" value="AFK15829.3"/>
    <property type="molecule type" value="Genomic_DNA"/>
</dbReference>
<gene>
    <name evidence="21" type="ORF">CP258_00965</name>
</gene>
<keyword evidence="10" id="KW-0677">Repeat</keyword>
<dbReference type="RefSeq" id="WP_032802334.1">
    <property type="nucleotide sequence ID" value="NC_017945.3"/>
</dbReference>
<dbReference type="GO" id="GO:0004072">
    <property type="term" value="F:aspartate kinase activity"/>
    <property type="evidence" value="ECO:0007669"/>
    <property type="project" value="UniProtKB-EC"/>
</dbReference>
<comment type="similarity">
    <text evidence="5 18">Belongs to the aspartokinase family.</text>
</comment>
<evidence type="ECO:0000256" key="9">
    <source>
        <dbReference type="ARBA" id="ARBA00022679"/>
    </source>
</evidence>
<dbReference type="PROSITE" id="PS51671">
    <property type="entry name" value="ACT"/>
    <property type="match status" value="2"/>
</dbReference>
<feature type="binding site" evidence="17">
    <location>
        <position position="180"/>
    </location>
    <ligand>
        <name>ATP</name>
        <dbReference type="ChEBI" id="CHEBI:30616"/>
    </ligand>
</feature>
<comment type="pathway">
    <text evidence="4 19">Amino-acid biosynthesis; L-threonine biosynthesis; L-threonine from L-aspartate: step 1/5.</text>
</comment>
<evidence type="ECO:0000256" key="12">
    <source>
        <dbReference type="ARBA" id="ARBA00022777"/>
    </source>
</evidence>
<dbReference type="Proteomes" id="UP000006465">
    <property type="component" value="Chromosome"/>
</dbReference>
<reference evidence="21 22" key="1">
    <citation type="journal article" date="2013" name="J. Biotechnol.">
        <title>Genome sequence of Corynebacterium pseudotuberculosis biovar equi strain 258 and prediction of antigenic targets to improve biotechnological vaccine production.</title>
        <authorList>
            <person name="Soares S.C."/>
            <person name="Trost E."/>
            <person name="Ramos R.T."/>
            <person name="Carneiro A.R."/>
            <person name="Santos A.R."/>
            <person name="Pinto A.C."/>
            <person name="Barbosa E."/>
            <person name="Aburjaile F."/>
            <person name="Ali A."/>
            <person name="Diniz C.A."/>
            <person name="Hassan S.S."/>
            <person name="Fiaux K."/>
            <person name="Guimaraes L.C."/>
            <person name="Bakhtiar S.M."/>
            <person name="Pereira U."/>
            <person name="Almeida S.S."/>
            <person name="Abreu V.A."/>
            <person name="Rocha F.S."/>
            <person name="Dorella F.A."/>
            <person name="Miyoshi A."/>
            <person name="Silva A."/>
            <person name="Azevedo V."/>
            <person name="Tauch A."/>
        </authorList>
    </citation>
    <scope>NUCLEOTIDE SEQUENCE [LARGE SCALE GENOMIC DNA]</scope>
    <source>
        <strain evidence="21 22">258</strain>
    </source>
</reference>
<dbReference type="SUPFAM" id="SSF55021">
    <property type="entry name" value="ACT-like"/>
    <property type="match status" value="2"/>
</dbReference>
<dbReference type="CDD" id="cd04913">
    <property type="entry name" value="ACT_AKii-LysC-BS-like_1"/>
    <property type="match status" value="1"/>
</dbReference>
<feature type="binding site" evidence="17">
    <location>
        <position position="185"/>
    </location>
    <ligand>
        <name>ATP</name>
        <dbReference type="ChEBI" id="CHEBI:30616"/>
    </ligand>
</feature>
<dbReference type="EC" id="2.7.2.4" evidence="6 18"/>
<evidence type="ECO:0000256" key="6">
    <source>
        <dbReference type="ARBA" id="ARBA00013059"/>
    </source>
</evidence>
<dbReference type="SUPFAM" id="SSF53633">
    <property type="entry name" value="Carbamate kinase-like"/>
    <property type="match status" value="1"/>
</dbReference>
<dbReference type="PANTHER" id="PTHR21499:SF3">
    <property type="entry name" value="ASPARTOKINASE"/>
    <property type="match status" value="1"/>
</dbReference>
<evidence type="ECO:0000313" key="21">
    <source>
        <dbReference type="EMBL" id="AFK15829.3"/>
    </source>
</evidence>
<evidence type="ECO:0000256" key="18">
    <source>
        <dbReference type="RuleBase" id="RU003448"/>
    </source>
</evidence>
<dbReference type="InterPro" id="IPR018042">
    <property type="entry name" value="Aspartate_kinase_CS"/>
</dbReference>
<dbReference type="GO" id="GO:0005829">
    <property type="term" value="C:cytosol"/>
    <property type="evidence" value="ECO:0007669"/>
    <property type="project" value="TreeGrafter"/>
</dbReference>